<dbReference type="EMBL" id="JAVAMQ010000002">
    <property type="protein sequence ID" value="MDP5305888.1"/>
    <property type="molecule type" value="Genomic_DNA"/>
</dbReference>
<evidence type="ECO:0000313" key="4">
    <source>
        <dbReference type="Proteomes" id="UP001224997"/>
    </source>
</evidence>
<evidence type="ECO:0000259" key="2">
    <source>
        <dbReference type="Pfam" id="PF13403"/>
    </source>
</evidence>
<comment type="caution">
    <text evidence="3">The sequence shown here is derived from an EMBL/GenBank/DDBJ whole genome shotgun (WGS) entry which is preliminary data.</text>
</comment>
<feature type="domain" description="Hedgehog/Intein (Hint)" evidence="2">
    <location>
        <begin position="186"/>
        <end position="332"/>
    </location>
</feature>
<dbReference type="Pfam" id="PF13403">
    <property type="entry name" value="Hint_2"/>
    <property type="match status" value="1"/>
</dbReference>
<keyword evidence="4" id="KW-1185">Reference proteome</keyword>
<dbReference type="Gene3D" id="2.170.16.10">
    <property type="entry name" value="Hedgehog/Intein (Hint) domain"/>
    <property type="match status" value="1"/>
</dbReference>
<sequence>MAFTFSIIEWAAVLDPAGLFRQGGQSEGEIGSGGETGTSTVAFASRATAQLTTATRAGADDFPDDGGARLAQPVTLNGTTFGGGATVEADFEMILQDPQTGLYFRATWLAIDNQPVGVTISRGWNAQLGRYRAGDEGLYPPGRLLTLIDGDDLQQSPNLADFTRSASFLTNGAGLNARLTRDGAVICFVAGTLIATPSGDRPVETLRRGDAVLTRDHGAQPIRWIGRRRVEPVLLGLLPRLRPIHIAAGALGIGLPQADLRLSPQHRVLVRSTIAQRMFGADEVLVAARHLAGLPGIATDGGGGPVDYWHFACDAHEIVAANGTPAETLHPGPEALRSVGPAARAELLTLFPDLGGGGGTRPLARPCPSGRQGRSLARRHLRNDRPLLV</sequence>
<gene>
    <name evidence="3" type="ORF">Q5Y72_02105</name>
</gene>
<dbReference type="InterPro" id="IPR028992">
    <property type="entry name" value="Hedgehog/Intein_dom"/>
</dbReference>
<organism evidence="3 4">
    <name type="scientific">Paracoccus spongiarum</name>
    <dbReference type="NCBI Taxonomy" id="3064387"/>
    <lineage>
        <taxon>Bacteria</taxon>
        <taxon>Pseudomonadati</taxon>
        <taxon>Pseudomonadota</taxon>
        <taxon>Alphaproteobacteria</taxon>
        <taxon>Rhodobacterales</taxon>
        <taxon>Paracoccaceae</taxon>
        <taxon>Paracoccus</taxon>
    </lineage>
</organism>
<evidence type="ECO:0000256" key="1">
    <source>
        <dbReference type="SAM" id="MobiDB-lite"/>
    </source>
</evidence>
<reference evidence="3 4" key="1">
    <citation type="submission" date="2023-08" db="EMBL/GenBank/DDBJ databases">
        <authorList>
            <person name="Park J.-S."/>
        </authorList>
    </citation>
    <scope>NUCLEOTIDE SEQUENCE [LARGE SCALE GENOMIC DNA]</scope>
    <source>
        <strain evidence="3 4">2205BS29-5</strain>
    </source>
</reference>
<name>A0ABT9J7V5_9RHOB</name>
<dbReference type="SUPFAM" id="SSF51294">
    <property type="entry name" value="Hedgehog/intein (Hint) domain"/>
    <property type="match status" value="1"/>
</dbReference>
<proteinExistence type="predicted"/>
<evidence type="ECO:0000313" key="3">
    <source>
        <dbReference type="EMBL" id="MDP5305888.1"/>
    </source>
</evidence>
<feature type="region of interest" description="Disordered" evidence="1">
    <location>
        <begin position="353"/>
        <end position="375"/>
    </location>
</feature>
<protein>
    <submittedName>
        <fullName evidence="3">Hint domain-containing protein</fullName>
    </submittedName>
</protein>
<dbReference type="RefSeq" id="WP_305961768.1">
    <property type="nucleotide sequence ID" value="NZ_JAVAMQ010000002.1"/>
</dbReference>
<accession>A0ABT9J7V5</accession>
<dbReference type="Proteomes" id="UP001224997">
    <property type="component" value="Unassembled WGS sequence"/>
</dbReference>
<dbReference type="InterPro" id="IPR036844">
    <property type="entry name" value="Hint_dom_sf"/>
</dbReference>